<evidence type="ECO:0000313" key="2">
    <source>
        <dbReference type="Proteomes" id="UP001632339"/>
    </source>
</evidence>
<keyword evidence="2" id="KW-1185">Reference proteome</keyword>
<gene>
    <name evidence="1" type="ORF">ACKVE0_03790</name>
</gene>
<dbReference type="Proteomes" id="UP001632339">
    <property type="component" value="Unassembled WGS sequence"/>
</dbReference>
<protein>
    <submittedName>
        <fullName evidence="1">Uncharacterized protein</fullName>
    </submittedName>
</protein>
<accession>A0ABW9JSC9</accession>
<proteinExistence type="predicted"/>
<evidence type="ECO:0000313" key="1">
    <source>
        <dbReference type="EMBL" id="MFN0296654.1"/>
    </source>
</evidence>
<dbReference type="RefSeq" id="WP_409139686.1">
    <property type="nucleotide sequence ID" value="NZ_JBJXCW010000003.1"/>
</dbReference>
<organism evidence="1 2">
    <name type="scientific">Acinetobacter albensis</name>
    <dbReference type="NCBI Taxonomy" id="1673609"/>
    <lineage>
        <taxon>Bacteria</taxon>
        <taxon>Pseudomonadati</taxon>
        <taxon>Pseudomonadota</taxon>
        <taxon>Gammaproteobacteria</taxon>
        <taxon>Moraxellales</taxon>
        <taxon>Moraxellaceae</taxon>
        <taxon>Acinetobacter</taxon>
    </lineage>
</organism>
<comment type="caution">
    <text evidence="1">The sequence shown here is derived from an EMBL/GenBank/DDBJ whole genome shotgun (WGS) entry which is preliminary data.</text>
</comment>
<sequence length="723" mass="83345">MFIKDTMLTVDDLQQRWVIFENHFNDLSIIEMILLFSQKKISNQWQQYEKDKLLEEYKTWQLPDPKKNAQARNLLHKIINCLLENQHRNPIVDQISKKNGWVEQWCSQALKYQIFEIHEYEYIASILASRGFLKGSEEILDQMVRVYENTILIDYLIKSLVQNKQYSKAIYYQKINIERTKRHNSERHIEAWQNFIFLLIQRDGQYSCNVKDIELAHSLNDKYSDYSQSQYSRFQALINEKLIQYSFKSNQAISTTSQLLGGLQRLNYNASHKFFGGNSELPYYNDLVKSAPLAVSIEEFQQYFRVHHHLTERLNYILKDQSKIEDSLLQAGAISAFSLWNYSQIQPEVLQALGFSSAGHPTDFFDLQNKVSNLSDGALTRLSGYVAEQQVAEHLKAQGHHVIFPEKSNQMGYDLLVDGHPMQVKCTTSASYIQAHLNNHPDIPVIINSEMAEYFKDHPNVIIDYDLSHETVQTVLADSVAHLDQFGSMQESVLTSFLAVFVSSKRHYHLYEYGGYEAKDAALHTIVDTSAKVSGVLTGKAIGFWAGAALGPVGAIVGATVGSFLGNVFASAQSDQFLKPHVVAKAKKVSHELVELAKFFIKEILPIRHKLYEKDLKGYYIPTLNHEQSNKDEKILLLHFQLLHEQKLDRFKKFESYLKQLLNQSFAHQVQAGWICLENANQFYHPKLKNHLQILNKELELYQYYALNPETTSRDGLILSQPS</sequence>
<reference evidence="1 2" key="1">
    <citation type="submission" date="2024-12" db="EMBL/GenBank/DDBJ databases">
        <title>C001-4G Acinetobacter sp. assembled genome.</title>
        <authorList>
            <person name="D'Arcy K."/>
            <person name="Kingdon A.D.H."/>
            <person name="Breen A."/>
            <person name="Mckeown C."/>
            <person name="Allman E."/>
            <person name="Sharma P."/>
            <person name="Mcleman A."/>
            <person name="Roberts A.P."/>
        </authorList>
    </citation>
    <scope>NUCLEOTIDE SEQUENCE [LARGE SCALE GENOMIC DNA]</scope>
    <source>
        <strain evidence="1 2">C1-4G</strain>
    </source>
</reference>
<dbReference type="EMBL" id="JBJXCW010000003">
    <property type="protein sequence ID" value="MFN0296654.1"/>
    <property type="molecule type" value="Genomic_DNA"/>
</dbReference>
<name>A0ABW9JSC9_9GAMM</name>